<dbReference type="InterPro" id="IPR001810">
    <property type="entry name" value="F-box_dom"/>
</dbReference>
<comment type="caution">
    <text evidence="2">The sequence shown here is derived from an EMBL/GenBank/DDBJ whole genome shotgun (WGS) entry which is preliminary data.</text>
</comment>
<dbReference type="AlphaFoldDB" id="A0A1R3I9E6"/>
<dbReference type="Proteomes" id="UP000187203">
    <property type="component" value="Unassembled WGS sequence"/>
</dbReference>
<evidence type="ECO:0000313" key="2">
    <source>
        <dbReference type="EMBL" id="OMO79189.1"/>
    </source>
</evidence>
<organism evidence="2 3">
    <name type="scientific">Corchorus olitorius</name>
    <dbReference type="NCBI Taxonomy" id="93759"/>
    <lineage>
        <taxon>Eukaryota</taxon>
        <taxon>Viridiplantae</taxon>
        <taxon>Streptophyta</taxon>
        <taxon>Embryophyta</taxon>
        <taxon>Tracheophyta</taxon>
        <taxon>Spermatophyta</taxon>
        <taxon>Magnoliopsida</taxon>
        <taxon>eudicotyledons</taxon>
        <taxon>Gunneridae</taxon>
        <taxon>Pentapetalae</taxon>
        <taxon>rosids</taxon>
        <taxon>malvids</taxon>
        <taxon>Malvales</taxon>
        <taxon>Malvaceae</taxon>
        <taxon>Grewioideae</taxon>
        <taxon>Apeibeae</taxon>
        <taxon>Corchorus</taxon>
    </lineage>
</organism>
<dbReference type="Gene3D" id="1.20.1280.50">
    <property type="match status" value="1"/>
</dbReference>
<name>A0A1R3I9E6_9ROSI</name>
<evidence type="ECO:0000313" key="3">
    <source>
        <dbReference type="Proteomes" id="UP000187203"/>
    </source>
</evidence>
<dbReference type="PANTHER" id="PTHR31672:SF13">
    <property type="entry name" value="F-BOX PROTEIN CPR30-LIKE"/>
    <property type="match status" value="1"/>
</dbReference>
<sequence length="161" mass="18749">MSDYSNLPQGLLVEIFVRLLVEDVVKSTAVCKWWNSVIKNPTFISTHLQKTISSTNTNLLLFRLYTWTSEKGGGLRYSLRFDNKLALDEYKHLPCPKIDGCPYRFRVAGSYNGLVCLVEDMESHGYTFILWNPLIKKAIRLLEPRVDFVLSVTMMLYWFWV</sequence>
<gene>
    <name evidence="2" type="ORF">COLO4_24505</name>
</gene>
<dbReference type="PROSITE" id="PS50181">
    <property type="entry name" value="FBOX"/>
    <property type="match status" value="1"/>
</dbReference>
<dbReference type="OrthoDB" id="5314306at2759"/>
<protein>
    <recommendedName>
        <fullName evidence="1">F-box domain-containing protein</fullName>
    </recommendedName>
</protein>
<dbReference type="InterPro" id="IPR050796">
    <property type="entry name" value="SCF_F-box_component"/>
</dbReference>
<feature type="domain" description="F-box" evidence="1">
    <location>
        <begin position="1"/>
        <end position="51"/>
    </location>
</feature>
<dbReference type="PANTHER" id="PTHR31672">
    <property type="entry name" value="BNACNNG10540D PROTEIN"/>
    <property type="match status" value="1"/>
</dbReference>
<evidence type="ECO:0000259" key="1">
    <source>
        <dbReference type="PROSITE" id="PS50181"/>
    </source>
</evidence>
<dbReference type="InterPro" id="IPR036047">
    <property type="entry name" value="F-box-like_dom_sf"/>
</dbReference>
<dbReference type="EMBL" id="AWUE01018625">
    <property type="protein sequence ID" value="OMO79189.1"/>
    <property type="molecule type" value="Genomic_DNA"/>
</dbReference>
<dbReference type="SUPFAM" id="SSF81383">
    <property type="entry name" value="F-box domain"/>
    <property type="match status" value="1"/>
</dbReference>
<proteinExistence type="predicted"/>
<keyword evidence="3" id="KW-1185">Reference proteome</keyword>
<accession>A0A1R3I9E6</accession>
<dbReference type="Pfam" id="PF12937">
    <property type="entry name" value="F-box-like"/>
    <property type="match status" value="1"/>
</dbReference>
<reference evidence="3" key="1">
    <citation type="submission" date="2013-09" db="EMBL/GenBank/DDBJ databases">
        <title>Corchorus olitorius genome sequencing.</title>
        <authorList>
            <person name="Alam M."/>
            <person name="Haque M.S."/>
            <person name="Islam M.S."/>
            <person name="Emdad E.M."/>
            <person name="Islam M.M."/>
            <person name="Ahmed B."/>
            <person name="Halim A."/>
            <person name="Hossen Q.M.M."/>
            <person name="Hossain M.Z."/>
            <person name="Ahmed R."/>
            <person name="Khan M.M."/>
            <person name="Islam R."/>
            <person name="Rashid M.M."/>
            <person name="Khan S.A."/>
            <person name="Rahman M.S."/>
            <person name="Alam M."/>
            <person name="Yahiya A.S."/>
            <person name="Khan M.S."/>
            <person name="Azam M.S."/>
            <person name="Haque T."/>
            <person name="Lashkar M.Z.H."/>
            <person name="Akhand A.I."/>
            <person name="Morshed G."/>
            <person name="Roy S."/>
            <person name="Uddin K.S."/>
            <person name="Rabeya T."/>
            <person name="Hossain A.S."/>
            <person name="Chowdhury A."/>
            <person name="Snigdha A.R."/>
            <person name="Mortoza M.S."/>
            <person name="Matin S.A."/>
            <person name="Hoque S.M.E."/>
            <person name="Islam M.K."/>
            <person name="Roy D.K."/>
            <person name="Haider R."/>
            <person name="Moosa M.M."/>
            <person name="Elias S.M."/>
            <person name="Hasan A.M."/>
            <person name="Jahan S."/>
            <person name="Shafiuddin M."/>
            <person name="Mahmood N."/>
            <person name="Shommy N.S."/>
        </authorList>
    </citation>
    <scope>NUCLEOTIDE SEQUENCE [LARGE SCALE GENOMIC DNA]</scope>
    <source>
        <strain evidence="3">cv. O-4</strain>
    </source>
</reference>